<proteinExistence type="predicted"/>
<dbReference type="EMBL" id="JAQGDS010000012">
    <property type="protein sequence ID" value="KAJ6256540.1"/>
    <property type="molecule type" value="Genomic_DNA"/>
</dbReference>
<name>A0AAD6NFN3_DREDA</name>
<accession>A0AAD6NFN3</accession>
<dbReference type="AlphaFoldDB" id="A0AAD6NFN3"/>
<organism evidence="2 3">
    <name type="scientific">Drechslerella dactyloides</name>
    <name type="common">Nematode-trapping fungus</name>
    <name type="synonym">Arthrobotrys dactyloides</name>
    <dbReference type="NCBI Taxonomy" id="74499"/>
    <lineage>
        <taxon>Eukaryota</taxon>
        <taxon>Fungi</taxon>
        <taxon>Dikarya</taxon>
        <taxon>Ascomycota</taxon>
        <taxon>Pezizomycotina</taxon>
        <taxon>Orbiliomycetes</taxon>
        <taxon>Orbiliales</taxon>
        <taxon>Orbiliaceae</taxon>
        <taxon>Drechslerella</taxon>
    </lineage>
</organism>
<sequence length="102" mass="11296">MFMCHRDLAAVQLGPPGAMCPTCCQPRLHLHCDQEIWLNFLASDPSTTTRNHGKTSNRSPDEPNLNVSAQSRNCSSSLFQFPPLDGIVHAYRDSPFPTPSEV</sequence>
<dbReference type="Proteomes" id="UP001221413">
    <property type="component" value="Unassembled WGS sequence"/>
</dbReference>
<comment type="caution">
    <text evidence="2">The sequence shown here is derived from an EMBL/GenBank/DDBJ whole genome shotgun (WGS) entry which is preliminary data.</text>
</comment>
<protein>
    <submittedName>
        <fullName evidence="2">Uncharacterized protein</fullName>
    </submittedName>
</protein>
<feature type="compositionally biased region" description="Polar residues" evidence="1">
    <location>
        <begin position="46"/>
        <end position="58"/>
    </location>
</feature>
<keyword evidence="3" id="KW-1185">Reference proteome</keyword>
<evidence type="ECO:0000256" key="1">
    <source>
        <dbReference type="SAM" id="MobiDB-lite"/>
    </source>
</evidence>
<evidence type="ECO:0000313" key="2">
    <source>
        <dbReference type="EMBL" id="KAJ6256540.1"/>
    </source>
</evidence>
<reference evidence="2" key="1">
    <citation type="submission" date="2023-01" db="EMBL/GenBank/DDBJ databases">
        <title>The chitinases involved in constricting ring structure development in the nematode-trapping fungus Drechslerella dactyloides.</title>
        <authorList>
            <person name="Wang R."/>
            <person name="Zhang L."/>
            <person name="Tang P."/>
            <person name="Li S."/>
            <person name="Liang L."/>
        </authorList>
    </citation>
    <scope>NUCLEOTIDE SEQUENCE</scope>
    <source>
        <strain evidence="2">YMF1.00031</strain>
    </source>
</reference>
<evidence type="ECO:0000313" key="3">
    <source>
        <dbReference type="Proteomes" id="UP001221413"/>
    </source>
</evidence>
<feature type="region of interest" description="Disordered" evidence="1">
    <location>
        <begin position="46"/>
        <end position="69"/>
    </location>
</feature>
<gene>
    <name evidence="2" type="ORF">Dda_8402</name>
</gene>